<feature type="transmembrane region" description="Helical" evidence="2">
    <location>
        <begin position="184"/>
        <end position="207"/>
    </location>
</feature>
<sequence length="210" mass="22417">MPERNDLVELYQRYEASLTALLQVPGTLSKSLDSARRAHETAQQNADNSYKAEINRLATLRRSAQDRYSRAGARLTEHGNPIPAQVRAVATDDGSAKALRSAVAAHTTAAADVDTAIGQAAVDAARRKAEAARAAAKKASSGQQAVSALQKRQEALRRQREAEDKRRQEEARLAAESAAHRRRIVLISGISGGGLLAVAVVVIAVVATNH</sequence>
<organism evidence="3 4">
    <name type="scientific">Gryllotalpicola reticulitermitis</name>
    <dbReference type="NCBI Taxonomy" id="1184153"/>
    <lineage>
        <taxon>Bacteria</taxon>
        <taxon>Bacillati</taxon>
        <taxon>Actinomycetota</taxon>
        <taxon>Actinomycetes</taxon>
        <taxon>Micrococcales</taxon>
        <taxon>Microbacteriaceae</taxon>
        <taxon>Gryllotalpicola</taxon>
    </lineage>
</organism>
<evidence type="ECO:0000256" key="1">
    <source>
        <dbReference type="SAM" id="MobiDB-lite"/>
    </source>
</evidence>
<keyword evidence="2" id="KW-0812">Transmembrane</keyword>
<feature type="compositionally biased region" description="Low complexity" evidence="1">
    <location>
        <begin position="133"/>
        <end position="150"/>
    </location>
</feature>
<dbReference type="Proteomes" id="UP001595900">
    <property type="component" value="Unassembled WGS sequence"/>
</dbReference>
<feature type="region of interest" description="Disordered" evidence="1">
    <location>
        <begin position="133"/>
        <end position="169"/>
    </location>
</feature>
<dbReference type="RefSeq" id="WP_390232507.1">
    <property type="nucleotide sequence ID" value="NZ_JBHSCN010000023.1"/>
</dbReference>
<dbReference type="EMBL" id="JBHSCN010000023">
    <property type="protein sequence ID" value="MFC4245348.1"/>
    <property type="molecule type" value="Genomic_DNA"/>
</dbReference>
<protein>
    <submittedName>
        <fullName evidence="3">Uncharacterized protein</fullName>
    </submittedName>
</protein>
<keyword evidence="2" id="KW-1133">Transmembrane helix</keyword>
<name>A0ABV8QDD5_9MICO</name>
<evidence type="ECO:0000313" key="4">
    <source>
        <dbReference type="Proteomes" id="UP001595900"/>
    </source>
</evidence>
<keyword evidence="4" id="KW-1185">Reference proteome</keyword>
<evidence type="ECO:0000313" key="3">
    <source>
        <dbReference type="EMBL" id="MFC4245348.1"/>
    </source>
</evidence>
<accession>A0ABV8QDD5</accession>
<keyword evidence="2" id="KW-0472">Membrane</keyword>
<feature type="compositionally biased region" description="Basic and acidic residues" evidence="1">
    <location>
        <begin position="151"/>
        <end position="169"/>
    </location>
</feature>
<comment type="caution">
    <text evidence="3">The sequence shown here is derived from an EMBL/GenBank/DDBJ whole genome shotgun (WGS) entry which is preliminary data.</text>
</comment>
<evidence type="ECO:0000256" key="2">
    <source>
        <dbReference type="SAM" id="Phobius"/>
    </source>
</evidence>
<reference evidence="4" key="1">
    <citation type="journal article" date="2019" name="Int. J. Syst. Evol. Microbiol.">
        <title>The Global Catalogue of Microorganisms (GCM) 10K type strain sequencing project: providing services to taxonomists for standard genome sequencing and annotation.</title>
        <authorList>
            <consortium name="The Broad Institute Genomics Platform"/>
            <consortium name="The Broad Institute Genome Sequencing Center for Infectious Disease"/>
            <person name="Wu L."/>
            <person name="Ma J."/>
        </authorList>
    </citation>
    <scope>NUCLEOTIDE SEQUENCE [LARGE SCALE GENOMIC DNA]</scope>
    <source>
        <strain evidence="4">CGMCC 1.10363</strain>
    </source>
</reference>
<gene>
    <name evidence="3" type="ORF">ACFOYW_18420</name>
</gene>
<proteinExistence type="predicted"/>